<dbReference type="GO" id="GO:0000981">
    <property type="term" value="F:DNA-binding transcription factor activity, RNA polymerase II-specific"/>
    <property type="evidence" value="ECO:0007669"/>
    <property type="project" value="InterPro"/>
</dbReference>
<protein>
    <recommendedName>
        <fullName evidence="6">Zn(2)-C6 fungal-type domain-containing protein</fullName>
    </recommendedName>
</protein>
<feature type="region of interest" description="Disordered" evidence="5">
    <location>
        <begin position="165"/>
        <end position="188"/>
    </location>
</feature>
<dbReference type="GO" id="GO:0003677">
    <property type="term" value="F:DNA binding"/>
    <property type="evidence" value="ECO:0007669"/>
    <property type="project" value="UniProtKB-KW"/>
</dbReference>
<comment type="caution">
    <text evidence="7">The sequence shown here is derived from an EMBL/GenBank/DDBJ whole genome shotgun (WGS) entry which is preliminary data.</text>
</comment>
<comment type="subcellular location">
    <subcellularLocation>
        <location evidence="1">Nucleus</location>
    </subcellularLocation>
</comment>
<dbReference type="InterPro" id="IPR001138">
    <property type="entry name" value="Zn2Cys6_DnaBD"/>
</dbReference>
<dbReference type="GO" id="GO:0006351">
    <property type="term" value="P:DNA-templated transcription"/>
    <property type="evidence" value="ECO:0007669"/>
    <property type="project" value="InterPro"/>
</dbReference>
<proteinExistence type="predicted"/>
<gene>
    <name evidence="7" type="ORF">L249_1854</name>
</gene>
<dbReference type="PROSITE" id="PS00463">
    <property type="entry name" value="ZN2_CY6_FUNGAL_1"/>
    <property type="match status" value="1"/>
</dbReference>
<dbReference type="Pfam" id="PF00172">
    <property type="entry name" value="Zn_clus"/>
    <property type="match status" value="1"/>
</dbReference>
<dbReference type="PROSITE" id="PS50048">
    <property type="entry name" value="ZN2_CY6_FUNGAL_2"/>
    <property type="match status" value="1"/>
</dbReference>
<evidence type="ECO:0000256" key="2">
    <source>
        <dbReference type="ARBA" id="ARBA00022723"/>
    </source>
</evidence>
<dbReference type="Gene3D" id="4.10.240.10">
    <property type="entry name" value="Zn(2)-C6 fungal-type DNA-binding domain"/>
    <property type="match status" value="1"/>
</dbReference>
<organism evidence="7 8">
    <name type="scientific">Ophiocordyceps polyrhachis-furcata BCC 54312</name>
    <dbReference type="NCBI Taxonomy" id="1330021"/>
    <lineage>
        <taxon>Eukaryota</taxon>
        <taxon>Fungi</taxon>
        <taxon>Dikarya</taxon>
        <taxon>Ascomycota</taxon>
        <taxon>Pezizomycotina</taxon>
        <taxon>Sordariomycetes</taxon>
        <taxon>Hypocreomycetidae</taxon>
        <taxon>Hypocreales</taxon>
        <taxon>Ophiocordycipitaceae</taxon>
        <taxon>Ophiocordyceps</taxon>
    </lineage>
</organism>
<dbReference type="Proteomes" id="UP000253664">
    <property type="component" value="Unassembled WGS sequence"/>
</dbReference>
<feature type="compositionally biased region" description="Basic and acidic residues" evidence="5">
    <location>
        <begin position="165"/>
        <end position="174"/>
    </location>
</feature>
<dbReference type="GO" id="GO:0008270">
    <property type="term" value="F:zinc ion binding"/>
    <property type="evidence" value="ECO:0007669"/>
    <property type="project" value="InterPro"/>
</dbReference>
<keyword evidence="3" id="KW-0238">DNA-binding</keyword>
<dbReference type="Pfam" id="PF04082">
    <property type="entry name" value="Fungal_trans"/>
    <property type="match status" value="1"/>
</dbReference>
<feature type="compositionally biased region" description="Pro residues" evidence="5">
    <location>
        <begin position="175"/>
        <end position="188"/>
    </location>
</feature>
<evidence type="ECO:0000256" key="5">
    <source>
        <dbReference type="SAM" id="MobiDB-lite"/>
    </source>
</evidence>
<feature type="domain" description="Zn(2)-C6 fungal-type" evidence="6">
    <location>
        <begin position="38"/>
        <end position="68"/>
    </location>
</feature>
<evidence type="ECO:0000259" key="6">
    <source>
        <dbReference type="PROSITE" id="PS50048"/>
    </source>
</evidence>
<keyword evidence="4" id="KW-0539">Nucleus</keyword>
<keyword evidence="2" id="KW-0479">Metal-binding</keyword>
<dbReference type="InterPro" id="IPR007219">
    <property type="entry name" value="XnlR_reg_dom"/>
</dbReference>
<accession>A0A367LPH4</accession>
<evidence type="ECO:0000313" key="8">
    <source>
        <dbReference type="Proteomes" id="UP000253664"/>
    </source>
</evidence>
<evidence type="ECO:0000256" key="1">
    <source>
        <dbReference type="ARBA" id="ARBA00004123"/>
    </source>
</evidence>
<name>A0A367LPH4_9HYPO</name>
<dbReference type="InterPro" id="IPR050987">
    <property type="entry name" value="AtrR-like"/>
</dbReference>
<dbReference type="SUPFAM" id="SSF57701">
    <property type="entry name" value="Zn2/Cys6 DNA-binding domain"/>
    <property type="match status" value="1"/>
</dbReference>
<dbReference type="AlphaFoldDB" id="A0A367LPH4"/>
<dbReference type="InterPro" id="IPR036864">
    <property type="entry name" value="Zn2-C6_fun-type_DNA-bd_sf"/>
</dbReference>
<dbReference type="GO" id="GO:0005634">
    <property type="term" value="C:nucleus"/>
    <property type="evidence" value="ECO:0007669"/>
    <property type="project" value="UniProtKB-SubCell"/>
</dbReference>
<dbReference type="PANTHER" id="PTHR46910">
    <property type="entry name" value="TRANSCRIPTION FACTOR PDR1"/>
    <property type="match status" value="1"/>
</dbReference>
<keyword evidence="8" id="KW-1185">Reference proteome</keyword>
<dbReference type="EMBL" id="LKCN02000001">
    <property type="protein sequence ID" value="RCI16291.1"/>
    <property type="molecule type" value="Genomic_DNA"/>
</dbReference>
<evidence type="ECO:0000256" key="3">
    <source>
        <dbReference type="ARBA" id="ARBA00023125"/>
    </source>
</evidence>
<dbReference type="PANTHER" id="PTHR46910:SF3">
    <property type="entry name" value="HALOTOLERANCE PROTEIN 9-RELATED"/>
    <property type="match status" value="1"/>
</dbReference>
<evidence type="ECO:0000256" key="4">
    <source>
        <dbReference type="ARBA" id="ARBA00023242"/>
    </source>
</evidence>
<dbReference type="CDD" id="cd12148">
    <property type="entry name" value="fungal_TF_MHR"/>
    <property type="match status" value="1"/>
</dbReference>
<dbReference type="CDD" id="cd00067">
    <property type="entry name" value="GAL4"/>
    <property type="match status" value="1"/>
</dbReference>
<dbReference type="OrthoDB" id="3364175at2759"/>
<sequence length="718" mass="79260">MPSIVFTCLDEASTKTKTTTTMDRTDRPLTKRLRASLACNGCRQTKSKCDGARPICERCTRNGASCVYSQSGQDKRMQRQDERRANLALMSRVKELEAKLAALSPSCDEIHVDKASVTNSEGSADAIATGLFDHPPANDTGYFGSSSNHAFFFSLSTSIENVSRRDGLGQEPARHMPPPDPPLALAPPPMTDRPGDDSFPELKVAVAWVMRFFHTVGAVVIYLDESDILAEIDAIGPRGWQSRSPSSQALLSIIFAHALNTLEERSPEPFYRRALSLLDDKAVHNPTICALQALLLTSRFQQNTQRSMESWAPHYLAVRVSYQLGIHAPASYKHLSIHDKELRSRLWYAVVNQDRILTASLARPCLIPLQHVQGEISDFLDAARPGKSTEMNCSEESVAFFRRNISLHQILGATVDSIYSSNINMTSRLPLGDLLAKTMDLVWKLDEWRQNKAPAEAFVSAVDMGQWPAEAFQTQRFNIVTTIFFSRTQMLIHGGLLMRVLERVSGTPDQDASSTAVHDASLSLLRNYLRDLQQWLSFIEVILNHERSFLTCNAVWWTSNYMMVSTCIHAFAFWLLADEMRSSSLELEQFLRSALDTLKRVGGSSIMSRKAHRCMERYLHCLKSIRASGTDCASVHSSVAMSDQTEGAAAAAVAAAAAALPPMPVVTPQWNAGVAPEVFATGGGQMDVFGGMGQVDLMYTGFLGMEQAISDYDAAGFV</sequence>
<evidence type="ECO:0000313" key="7">
    <source>
        <dbReference type="EMBL" id="RCI16291.1"/>
    </source>
</evidence>
<dbReference type="SMART" id="SM00066">
    <property type="entry name" value="GAL4"/>
    <property type="match status" value="1"/>
</dbReference>
<reference evidence="7 8" key="1">
    <citation type="journal article" date="2015" name="BMC Genomics">
        <title>Insights from the genome of Ophiocordyceps polyrhachis-furcata to pathogenicity and host specificity in insect fungi.</title>
        <authorList>
            <person name="Wichadakul D."/>
            <person name="Kobmoo N."/>
            <person name="Ingsriswang S."/>
            <person name="Tangphatsornruang S."/>
            <person name="Chantasingh D."/>
            <person name="Luangsa-ard J.J."/>
            <person name="Eurwilaichitr L."/>
        </authorList>
    </citation>
    <scope>NUCLEOTIDE SEQUENCE [LARGE SCALE GENOMIC DNA]</scope>
    <source>
        <strain evidence="7 8">BCC 54312</strain>
    </source>
</reference>